<feature type="compositionally biased region" description="Low complexity" evidence="1">
    <location>
        <begin position="1"/>
        <end position="10"/>
    </location>
</feature>
<proteinExistence type="predicted"/>
<sequence length="161" mass="17715">IETPSSFNFSIPPPEESPSTPVCVIGETGQSNTPLTEVVMSHTLKSGEILPFSPTLVLSVVKPSLETPTEGLEVGSRVVSSTSLSGYSKGICLRERVPHSVQPVFDQTPKSFDVDSEEEEEEETHLVVDTLHEEKRDDEPTKSKKKIKRKEKGKIVDLQTI</sequence>
<accession>A0A9J5X8U4</accession>
<keyword evidence="3" id="KW-1185">Reference proteome</keyword>
<feature type="compositionally biased region" description="Basic and acidic residues" evidence="1">
    <location>
        <begin position="124"/>
        <end position="142"/>
    </location>
</feature>
<reference evidence="2 3" key="1">
    <citation type="submission" date="2020-09" db="EMBL/GenBank/DDBJ databases">
        <title>De no assembly of potato wild relative species, Solanum commersonii.</title>
        <authorList>
            <person name="Cho K."/>
        </authorList>
    </citation>
    <scope>NUCLEOTIDE SEQUENCE [LARGE SCALE GENOMIC DNA]</scope>
    <source>
        <strain evidence="2">LZ3.2</strain>
        <tissue evidence="2">Leaf</tissue>
    </source>
</reference>
<comment type="caution">
    <text evidence="2">The sequence shown here is derived from an EMBL/GenBank/DDBJ whole genome shotgun (WGS) entry which is preliminary data.</text>
</comment>
<gene>
    <name evidence="2" type="ORF">H5410_045133</name>
</gene>
<dbReference type="EMBL" id="JACXVP010000009">
    <property type="protein sequence ID" value="KAG5584699.1"/>
    <property type="molecule type" value="Genomic_DNA"/>
</dbReference>
<feature type="compositionally biased region" description="Basic residues" evidence="1">
    <location>
        <begin position="143"/>
        <end position="152"/>
    </location>
</feature>
<protein>
    <submittedName>
        <fullName evidence="2">Uncharacterized protein</fullName>
    </submittedName>
</protein>
<feature type="non-terminal residue" evidence="2">
    <location>
        <position position="1"/>
    </location>
</feature>
<feature type="region of interest" description="Disordered" evidence="1">
    <location>
        <begin position="1"/>
        <end position="22"/>
    </location>
</feature>
<evidence type="ECO:0000313" key="3">
    <source>
        <dbReference type="Proteomes" id="UP000824120"/>
    </source>
</evidence>
<name>A0A9J5X8U4_SOLCO</name>
<feature type="region of interest" description="Disordered" evidence="1">
    <location>
        <begin position="103"/>
        <end position="161"/>
    </location>
</feature>
<dbReference type="Proteomes" id="UP000824120">
    <property type="component" value="Chromosome 9"/>
</dbReference>
<evidence type="ECO:0000313" key="2">
    <source>
        <dbReference type="EMBL" id="KAG5584699.1"/>
    </source>
</evidence>
<feature type="compositionally biased region" description="Acidic residues" evidence="1">
    <location>
        <begin position="114"/>
        <end position="123"/>
    </location>
</feature>
<organism evidence="2 3">
    <name type="scientific">Solanum commersonii</name>
    <name type="common">Commerson's wild potato</name>
    <name type="synonym">Commerson's nightshade</name>
    <dbReference type="NCBI Taxonomy" id="4109"/>
    <lineage>
        <taxon>Eukaryota</taxon>
        <taxon>Viridiplantae</taxon>
        <taxon>Streptophyta</taxon>
        <taxon>Embryophyta</taxon>
        <taxon>Tracheophyta</taxon>
        <taxon>Spermatophyta</taxon>
        <taxon>Magnoliopsida</taxon>
        <taxon>eudicotyledons</taxon>
        <taxon>Gunneridae</taxon>
        <taxon>Pentapetalae</taxon>
        <taxon>asterids</taxon>
        <taxon>lamiids</taxon>
        <taxon>Solanales</taxon>
        <taxon>Solanaceae</taxon>
        <taxon>Solanoideae</taxon>
        <taxon>Solaneae</taxon>
        <taxon>Solanum</taxon>
    </lineage>
</organism>
<dbReference type="AlphaFoldDB" id="A0A9J5X8U4"/>
<evidence type="ECO:0000256" key="1">
    <source>
        <dbReference type="SAM" id="MobiDB-lite"/>
    </source>
</evidence>